<protein>
    <submittedName>
        <fullName evidence="1">Uncharacterized protein</fullName>
    </submittedName>
</protein>
<proteinExistence type="predicted"/>
<evidence type="ECO:0000313" key="1">
    <source>
        <dbReference type="EMBL" id="BCK80905.1"/>
    </source>
</evidence>
<gene>
    <name evidence="1" type="ORF">MM50RIKEN_06680</name>
</gene>
<organism evidence="1 2">
    <name type="scientific">Vescimonas coprocola</name>
    <dbReference type="NCBI Taxonomy" id="2714355"/>
    <lineage>
        <taxon>Bacteria</taxon>
        <taxon>Bacillati</taxon>
        <taxon>Bacillota</taxon>
        <taxon>Clostridia</taxon>
        <taxon>Eubacteriales</taxon>
        <taxon>Oscillospiraceae</taxon>
        <taxon>Vescimonas</taxon>
    </lineage>
</organism>
<dbReference type="RefSeq" id="WP_213541741.1">
    <property type="nucleotide sequence ID" value="NZ_AP023418.1"/>
</dbReference>
<dbReference type="AlphaFoldDB" id="A0A810Q328"/>
<name>A0A810Q328_9FIRM</name>
<accession>A0A810Q328</accession>
<dbReference type="KEGG" id="vcop:MM50RIKEN_06680"/>
<reference evidence="1" key="1">
    <citation type="submission" date="2020-09" db="EMBL/GenBank/DDBJ databases">
        <title>New species isolated from human feces.</title>
        <authorList>
            <person name="Kitahara M."/>
            <person name="Shigeno Y."/>
            <person name="Shime M."/>
            <person name="Matsumoto Y."/>
            <person name="Nakamura S."/>
            <person name="Motooka D."/>
            <person name="Fukuoka S."/>
            <person name="Nishikawa H."/>
            <person name="Benno Y."/>
        </authorList>
    </citation>
    <scope>NUCLEOTIDE SEQUENCE</scope>
    <source>
        <strain evidence="1">MM50</strain>
    </source>
</reference>
<dbReference type="Proteomes" id="UP000681035">
    <property type="component" value="Chromosome"/>
</dbReference>
<keyword evidence="2" id="KW-1185">Reference proteome</keyword>
<dbReference type="EMBL" id="AP023418">
    <property type="protein sequence ID" value="BCK80905.1"/>
    <property type="molecule type" value="Genomic_DNA"/>
</dbReference>
<evidence type="ECO:0000313" key="2">
    <source>
        <dbReference type="Proteomes" id="UP000681035"/>
    </source>
</evidence>
<sequence>MQLLPQLADLFHVTLDDLFGREAPQPERTAEQEEMEMERTLPWPDDDTLYAVVYHGHQLLTEEPAALRGHREELRFVYDGPAVNVSSWFDVVCESGPVEGSVTAGGDVKCGEVGGSVTADGDVACDAVGSGVQAGGDVHCAGVEGNVTAGGDVACGGVTGDVRSGGDVACWSVGGSVRAGGDVVCRKGGDGFVFTTGERNVEVSDVAETVEDIRQTAKGLKDSLREMFRRKPSEEE</sequence>